<dbReference type="VEuPathDB" id="FungiDB:HMPREF1544_05048"/>
<feature type="domain" description="F-box" evidence="1">
    <location>
        <begin position="1"/>
        <end position="45"/>
    </location>
</feature>
<evidence type="ECO:0000313" key="3">
    <source>
        <dbReference type="Proteomes" id="UP000014254"/>
    </source>
</evidence>
<dbReference type="Pfam" id="PF12937">
    <property type="entry name" value="F-box-like"/>
    <property type="match status" value="1"/>
</dbReference>
<dbReference type="AlphaFoldDB" id="S2JE46"/>
<evidence type="ECO:0000259" key="1">
    <source>
        <dbReference type="PROSITE" id="PS50181"/>
    </source>
</evidence>
<dbReference type="EMBL" id="KE123956">
    <property type="protein sequence ID" value="EPB88104.1"/>
    <property type="molecule type" value="Genomic_DNA"/>
</dbReference>
<dbReference type="PROSITE" id="PS50181">
    <property type="entry name" value="FBOX"/>
    <property type="match status" value="1"/>
</dbReference>
<dbReference type="SUPFAM" id="SSF81383">
    <property type="entry name" value="F-box domain"/>
    <property type="match status" value="1"/>
</dbReference>
<dbReference type="InterPro" id="IPR036047">
    <property type="entry name" value="F-box-like_dom_sf"/>
</dbReference>
<evidence type="ECO:0000313" key="2">
    <source>
        <dbReference type="EMBL" id="EPB88104.1"/>
    </source>
</evidence>
<keyword evidence="3" id="KW-1185">Reference proteome</keyword>
<organism evidence="2 3">
    <name type="scientific">Mucor circinelloides f. circinelloides (strain 1006PhL)</name>
    <name type="common">Mucormycosis agent</name>
    <name type="synonym">Calyptromyces circinelloides</name>
    <dbReference type="NCBI Taxonomy" id="1220926"/>
    <lineage>
        <taxon>Eukaryota</taxon>
        <taxon>Fungi</taxon>
        <taxon>Fungi incertae sedis</taxon>
        <taxon>Mucoromycota</taxon>
        <taxon>Mucoromycotina</taxon>
        <taxon>Mucoromycetes</taxon>
        <taxon>Mucorales</taxon>
        <taxon>Mucorineae</taxon>
        <taxon>Mucoraceae</taxon>
        <taxon>Mucor</taxon>
    </lineage>
</organism>
<reference evidence="3" key="1">
    <citation type="submission" date="2013-05" db="EMBL/GenBank/DDBJ databases">
        <title>The Genome sequence of Mucor circinelloides f. circinelloides 1006PhL.</title>
        <authorList>
            <consortium name="The Broad Institute Genomics Platform"/>
            <person name="Cuomo C."/>
            <person name="Earl A."/>
            <person name="Findley K."/>
            <person name="Lee S.C."/>
            <person name="Walker B."/>
            <person name="Young S."/>
            <person name="Zeng Q."/>
            <person name="Gargeya S."/>
            <person name="Fitzgerald M."/>
            <person name="Haas B."/>
            <person name="Abouelleil A."/>
            <person name="Allen A.W."/>
            <person name="Alvarado L."/>
            <person name="Arachchi H.M."/>
            <person name="Berlin A.M."/>
            <person name="Chapman S.B."/>
            <person name="Gainer-Dewar J."/>
            <person name="Goldberg J."/>
            <person name="Griggs A."/>
            <person name="Gujja S."/>
            <person name="Hansen M."/>
            <person name="Howarth C."/>
            <person name="Imamovic A."/>
            <person name="Ireland A."/>
            <person name="Larimer J."/>
            <person name="McCowan C."/>
            <person name="Murphy C."/>
            <person name="Pearson M."/>
            <person name="Poon T.W."/>
            <person name="Priest M."/>
            <person name="Roberts A."/>
            <person name="Saif S."/>
            <person name="Shea T."/>
            <person name="Sisk P."/>
            <person name="Sykes S."/>
            <person name="Wortman J."/>
            <person name="Nusbaum C."/>
            <person name="Birren B."/>
        </authorList>
    </citation>
    <scope>NUCLEOTIDE SEQUENCE [LARGE SCALE GENOMIC DNA]</scope>
    <source>
        <strain evidence="3">1006PhL</strain>
    </source>
</reference>
<dbReference type="Proteomes" id="UP000014254">
    <property type="component" value="Unassembled WGS sequence"/>
</dbReference>
<accession>S2JE46</accession>
<dbReference type="Gene3D" id="3.80.10.10">
    <property type="entry name" value="Ribonuclease Inhibitor"/>
    <property type="match status" value="1"/>
</dbReference>
<gene>
    <name evidence="2" type="ORF">HMPREF1544_05048</name>
</gene>
<dbReference type="OrthoDB" id="2231485at2759"/>
<dbReference type="InParanoid" id="S2JE46"/>
<dbReference type="SUPFAM" id="SSF52047">
    <property type="entry name" value="RNI-like"/>
    <property type="match status" value="1"/>
</dbReference>
<dbReference type="InterPro" id="IPR032675">
    <property type="entry name" value="LRR_dom_sf"/>
</dbReference>
<dbReference type="InterPro" id="IPR001810">
    <property type="entry name" value="F-box_dom"/>
</dbReference>
<protein>
    <recommendedName>
        <fullName evidence="1">F-box domain-containing protein</fullName>
    </recommendedName>
</protein>
<sequence>MDRLPKELNALVFSYLTQQEKLECLLVSKYWNEKIKQLGVLFSPLMLLYDYFKLQEAMEYFEHHPDMAHQINDLIFSDRNAPDDELFVRFPVLFSNLKTLEFRVLSCADIGQLSVRGGDAVSKFQTWSSTLRSITEANMSTNPLTSYILSKPCLHLTSLALEYYEPRYYNNLWENDVKTTKDKLIANLKNASKLTSLTLTGVHLTMHDFELIYQKLPSLKKLVLHNFTFRLNDTMEYPYANAQQVLDSGNAIIASDPAPAPSLEHLEILMFYDNNLEFQDAEVTYEWLKYFGKKYTSLRHFTMSFVTDDLQHTMYDKQRCEELVLPIIRSNPKLETFDYPFAPITTDMIDVMDANGTQLKNIVISAYLDDLESQLNALAASNQKNFIKSVKITIHDDVEFDADGEVGSFSGHGAQPVLDTYGEHITKPLKQFTQLNHLDVNADKQNISITWLPKFLEEFKHLRTVRLHHIFYAESFGSQPFVESHVKYINLSIFIFPSVLALEPCCEQLSKMLRLCPDLEIFSIESFFFGLYPHEDVEVFGGSYYALPEYEDEHRSQRKVTLKLDFRQNTKLRRIDLDFSDKDLYICVYRNNDKHYTLYQAQRDEGGKLAKVNRPVPTTEYYATLYLNDNPITINNTLIGK</sequence>
<dbReference type="OMA" id="LEPCCEQ"/>
<proteinExistence type="predicted"/>
<name>S2JE46_MUCC1</name>